<organism evidence="2 3">
    <name type="scientific">Rhizopus microsporus</name>
    <dbReference type="NCBI Taxonomy" id="58291"/>
    <lineage>
        <taxon>Eukaryota</taxon>
        <taxon>Fungi</taxon>
        <taxon>Fungi incertae sedis</taxon>
        <taxon>Mucoromycota</taxon>
        <taxon>Mucoromycotina</taxon>
        <taxon>Mucoromycetes</taxon>
        <taxon>Mucorales</taxon>
        <taxon>Mucorineae</taxon>
        <taxon>Rhizopodaceae</taxon>
        <taxon>Rhizopus</taxon>
    </lineage>
</organism>
<gene>
    <name evidence="2" type="ORF">BCV71DRAFT_12663</name>
</gene>
<dbReference type="NCBIfam" id="TIGR01489">
    <property type="entry name" value="DKMTPPase-SF"/>
    <property type="match status" value="1"/>
</dbReference>
<protein>
    <recommendedName>
        <fullName evidence="4">2,3-diketo-5-methylthio-1-phosphopentane phosphatase</fullName>
    </recommendedName>
</protein>
<dbReference type="InterPro" id="IPR023214">
    <property type="entry name" value="HAD_sf"/>
</dbReference>
<dbReference type="PANTHER" id="PTHR28181:SF2">
    <property type="entry name" value="PHOSPHORIC MONOESTER HYDROLASE"/>
    <property type="match status" value="1"/>
</dbReference>
<accession>A0A1X0SCY7</accession>
<dbReference type="SUPFAM" id="SSF56784">
    <property type="entry name" value="HAD-like"/>
    <property type="match status" value="1"/>
</dbReference>
<evidence type="ECO:0008006" key="4">
    <source>
        <dbReference type="Google" id="ProtNLM"/>
    </source>
</evidence>
<keyword evidence="1" id="KW-0378">Hydrolase</keyword>
<evidence type="ECO:0000256" key="1">
    <source>
        <dbReference type="ARBA" id="ARBA00022801"/>
    </source>
</evidence>
<dbReference type="InterPro" id="IPR050849">
    <property type="entry name" value="HAD-like_hydrolase_phosphatase"/>
</dbReference>
<name>A0A1X0SCY7_RHIZD</name>
<proteinExistence type="predicted"/>
<dbReference type="NCBIfam" id="TIGR01488">
    <property type="entry name" value="HAD-SF-IB"/>
    <property type="match status" value="1"/>
</dbReference>
<reference evidence="2 3" key="1">
    <citation type="journal article" date="2016" name="Proc. Natl. Acad. Sci. U.S.A.">
        <title>Lipid metabolic changes in an early divergent fungus govern the establishment of a mutualistic symbiosis with endobacteria.</title>
        <authorList>
            <person name="Lastovetsky O.A."/>
            <person name="Gaspar M.L."/>
            <person name="Mondo S.J."/>
            <person name="LaButti K.M."/>
            <person name="Sandor L."/>
            <person name="Grigoriev I.V."/>
            <person name="Henry S.A."/>
            <person name="Pawlowska T.E."/>
        </authorList>
    </citation>
    <scope>NUCLEOTIDE SEQUENCE [LARGE SCALE GENOMIC DNA]</scope>
    <source>
        <strain evidence="2 3">ATCC 11559</strain>
    </source>
</reference>
<dbReference type="InterPro" id="IPR036412">
    <property type="entry name" value="HAD-like_sf"/>
</dbReference>
<dbReference type="AlphaFoldDB" id="A0A1X0SCY7"/>
<dbReference type="Gene3D" id="3.40.50.1000">
    <property type="entry name" value="HAD superfamily/HAD-like"/>
    <property type="match status" value="1"/>
</dbReference>
<dbReference type="GO" id="GO:0016791">
    <property type="term" value="F:phosphatase activity"/>
    <property type="evidence" value="ECO:0007669"/>
    <property type="project" value="InterPro"/>
</dbReference>
<dbReference type="PANTHER" id="PTHR28181">
    <property type="entry name" value="UPF0655 PROTEIN YCR015C"/>
    <property type="match status" value="1"/>
</dbReference>
<dbReference type="Gene3D" id="3.90.1470.20">
    <property type="match status" value="1"/>
</dbReference>
<evidence type="ECO:0000313" key="2">
    <source>
        <dbReference type="EMBL" id="ORE22165.1"/>
    </source>
</evidence>
<dbReference type="EMBL" id="KV921269">
    <property type="protein sequence ID" value="ORE22165.1"/>
    <property type="molecule type" value="Genomic_DNA"/>
</dbReference>
<dbReference type="Proteomes" id="UP000242381">
    <property type="component" value="Unassembled WGS sequence"/>
</dbReference>
<sequence>MTIKIQVFTDFDGTLSIDDTGILLIDDHRSLGTERRKVLDHAILNGSITYRDALQEMWDNVHISWEEAWRDHLDHCQIDPGFPSFNEFCRENNIPVTVLSSGLYPVLERIMFNFLGEKSKDIKIVCNNAEIKDRTWKIIWRDDSEYGNDKSKTLIEARQNAPKDTIFIFCGDGVSDISAARHADVLFARRGRDLEIYCQRENIPFIAFDTFAEIEQVVRDLAEGKSKLEKSDTGFCKIIHA</sequence>
<dbReference type="InterPro" id="IPR006384">
    <property type="entry name" value="HAD_hydro_PyrdxlP_Pase-like"/>
</dbReference>
<dbReference type="Pfam" id="PF12710">
    <property type="entry name" value="HAD"/>
    <property type="match status" value="1"/>
</dbReference>
<dbReference type="VEuPathDB" id="FungiDB:BCV72DRAFT_211322"/>
<dbReference type="OMA" id="YIPFETF"/>
<evidence type="ECO:0000313" key="3">
    <source>
        <dbReference type="Proteomes" id="UP000242381"/>
    </source>
</evidence>